<accession>A0AAV4Y7L8</accession>
<evidence type="ECO:0000313" key="2">
    <source>
        <dbReference type="Proteomes" id="UP001054945"/>
    </source>
</evidence>
<dbReference type="EMBL" id="BPLR01018936">
    <property type="protein sequence ID" value="GIZ03358.1"/>
    <property type="molecule type" value="Genomic_DNA"/>
</dbReference>
<organism evidence="1 2">
    <name type="scientific">Caerostris extrusa</name>
    <name type="common">Bark spider</name>
    <name type="synonym">Caerostris bankana</name>
    <dbReference type="NCBI Taxonomy" id="172846"/>
    <lineage>
        <taxon>Eukaryota</taxon>
        <taxon>Metazoa</taxon>
        <taxon>Ecdysozoa</taxon>
        <taxon>Arthropoda</taxon>
        <taxon>Chelicerata</taxon>
        <taxon>Arachnida</taxon>
        <taxon>Araneae</taxon>
        <taxon>Araneomorphae</taxon>
        <taxon>Entelegynae</taxon>
        <taxon>Araneoidea</taxon>
        <taxon>Araneidae</taxon>
        <taxon>Caerostris</taxon>
    </lineage>
</organism>
<dbReference type="AlphaFoldDB" id="A0AAV4Y7L8"/>
<sequence>MPFAIHSIFTKSRAFLWARGTNTPVPERDPLHAQAPSISLINLHLQPATGLSSRVPQFAFSSLSAAKSMLSIGEKLTSHNFTPELMNNARKRERESSMADD</sequence>
<dbReference type="Proteomes" id="UP001054945">
    <property type="component" value="Unassembled WGS sequence"/>
</dbReference>
<reference evidence="1 2" key="1">
    <citation type="submission" date="2021-06" db="EMBL/GenBank/DDBJ databases">
        <title>Caerostris extrusa draft genome.</title>
        <authorList>
            <person name="Kono N."/>
            <person name="Arakawa K."/>
        </authorList>
    </citation>
    <scope>NUCLEOTIDE SEQUENCE [LARGE SCALE GENOMIC DNA]</scope>
</reference>
<keyword evidence="2" id="KW-1185">Reference proteome</keyword>
<comment type="caution">
    <text evidence="1">The sequence shown here is derived from an EMBL/GenBank/DDBJ whole genome shotgun (WGS) entry which is preliminary data.</text>
</comment>
<evidence type="ECO:0000313" key="1">
    <source>
        <dbReference type="EMBL" id="GIZ03358.1"/>
    </source>
</evidence>
<name>A0AAV4Y7L8_CAEEX</name>
<protein>
    <submittedName>
        <fullName evidence="1">Uncharacterized protein</fullName>
    </submittedName>
</protein>
<proteinExistence type="predicted"/>
<gene>
    <name evidence="1" type="ORF">CEXT_679501</name>
</gene>